<dbReference type="GO" id="GO:0061697">
    <property type="term" value="F:protein-glutaryllysine deglutarylase activity"/>
    <property type="evidence" value="ECO:0000318"/>
    <property type="project" value="GO_Central"/>
</dbReference>
<dbReference type="eggNOG" id="KOG2683">
    <property type="taxonomic scope" value="Eukaryota"/>
</dbReference>
<dbReference type="CDD" id="cd00296">
    <property type="entry name" value="SIR2"/>
    <property type="match status" value="1"/>
</dbReference>
<dbReference type="GO" id="GO:0005829">
    <property type="term" value="C:cytosol"/>
    <property type="evidence" value="ECO:0000318"/>
    <property type="project" value="GO_Central"/>
</dbReference>
<evidence type="ECO:0000313" key="6">
    <source>
        <dbReference type="EMBL" id="EGC40402.1"/>
    </source>
</evidence>
<dbReference type="GO" id="GO:0036055">
    <property type="term" value="F:protein-succinyllysine desuccinylase activity"/>
    <property type="evidence" value="ECO:0000318"/>
    <property type="project" value="GO_Central"/>
</dbReference>
<dbReference type="InterPro" id="IPR003000">
    <property type="entry name" value="Sirtuin"/>
</dbReference>
<dbReference type="GO" id="GO:0005739">
    <property type="term" value="C:mitochondrion"/>
    <property type="evidence" value="ECO:0000318"/>
    <property type="project" value="GO_Central"/>
</dbReference>
<keyword evidence="2" id="KW-0808">Transferase</keyword>
<accession>F0Z6Q6</accession>
<dbReference type="Gene3D" id="3.40.50.1220">
    <property type="entry name" value="TPP-binding domain"/>
    <property type="match status" value="1"/>
</dbReference>
<dbReference type="GO" id="GO:0036054">
    <property type="term" value="F:protein-malonyllysine demalonylase activity"/>
    <property type="evidence" value="ECO:0000318"/>
    <property type="project" value="GO_Central"/>
</dbReference>
<gene>
    <name evidence="6" type="ORF">DICPUDRAFT_85737</name>
</gene>
<keyword evidence="3" id="KW-0520">NAD</keyword>
<dbReference type="GO" id="GO:0017136">
    <property type="term" value="F:histone deacetylase activity, NAD-dependent"/>
    <property type="evidence" value="ECO:0000318"/>
    <property type="project" value="GO_Central"/>
</dbReference>
<name>F0Z6Q6_DICPU</name>
<dbReference type="OrthoDB" id="424302at2759"/>
<dbReference type="EMBL" id="GL870943">
    <property type="protein sequence ID" value="EGC40402.1"/>
    <property type="molecule type" value="Genomic_DNA"/>
</dbReference>
<dbReference type="InterPro" id="IPR050134">
    <property type="entry name" value="NAD-dep_sirtuin_deacylases"/>
</dbReference>
<dbReference type="PROSITE" id="PS50305">
    <property type="entry name" value="SIRTUIN"/>
    <property type="match status" value="1"/>
</dbReference>
<evidence type="ECO:0000256" key="3">
    <source>
        <dbReference type="ARBA" id="ARBA00023027"/>
    </source>
</evidence>
<dbReference type="InterPro" id="IPR029035">
    <property type="entry name" value="DHS-like_NAD/FAD-binding_dom"/>
</dbReference>
<dbReference type="Gene3D" id="3.30.1600.10">
    <property type="entry name" value="SIR2/SIRT2 'Small Domain"/>
    <property type="match status" value="1"/>
</dbReference>
<proteinExistence type="inferred from homology"/>
<keyword evidence="7" id="KW-1185">Reference proteome</keyword>
<evidence type="ECO:0000313" key="7">
    <source>
        <dbReference type="Proteomes" id="UP000001064"/>
    </source>
</evidence>
<organism evidence="6 7">
    <name type="scientific">Dictyostelium purpureum</name>
    <name type="common">Slime mold</name>
    <dbReference type="NCBI Taxonomy" id="5786"/>
    <lineage>
        <taxon>Eukaryota</taxon>
        <taxon>Amoebozoa</taxon>
        <taxon>Evosea</taxon>
        <taxon>Eumycetozoa</taxon>
        <taxon>Dictyostelia</taxon>
        <taxon>Dictyosteliales</taxon>
        <taxon>Dictyosteliaceae</taxon>
        <taxon>Dictyostelium</taxon>
    </lineage>
</organism>
<evidence type="ECO:0000256" key="4">
    <source>
        <dbReference type="PROSITE-ProRule" id="PRU00236"/>
    </source>
</evidence>
<dbReference type="GO" id="GO:0070403">
    <property type="term" value="F:NAD+ binding"/>
    <property type="evidence" value="ECO:0007669"/>
    <property type="project" value="InterPro"/>
</dbReference>
<dbReference type="VEuPathDB" id="AmoebaDB:DICPUDRAFT_85737"/>
<dbReference type="FunCoup" id="F0Z6Q6">
    <property type="interactions" value="178"/>
</dbReference>
<dbReference type="RefSeq" id="XP_003283153.1">
    <property type="nucleotide sequence ID" value="XM_003283105.1"/>
</dbReference>
<dbReference type="Pfam" id="PF02146">
    <property type="entry name" value="SIR2"/>
    <property type="match status" value="1"/>
</dbReference>
<dbReference type="InParanoid" id="F0Z6Q6"/>
<evidence type="ECO:0000256" key="1">
    <source>
        <dbReference type="ARBA" id="ARBA00006988"/>
    </source>
</evidence>
<dbReference type="OMA" id="HALMFDE"/>
<dbReference type="KEGG" id="dpp:DICPUDRAFT_85737"/>
<evidence type="ECO:0000256" key="2">
    <source>
        <dbReference type="ARBA" id="ARBA00022679"/>
    </source>
</evidence>
<dbReference type="GO" id="GO:0005634">
    <property type="term" value="C:nucleus"/>
    <property type="evidence" value="ECO:0000318"/>
    <property type="project" value="GO_Central"/>
</dbReference>
<feature type="domain" description="Deacetylase sirtuin-type" evidence="5">
    <location>
        <begin position="28"/>
        <end position="300"/>
    </location>
</feature>
<dbReference type="PANTHER" id="PTHR11085">
    <property type="entry name" value="NAD-DEPENDENT PROTEIN DEACYLASE SIRTUIN-5, MITOCHONDRIAL-RELATED"/>
    <property type="match status" value="1"/>
</dbReference>
<dbReference type="InterPro" id="IPR026590">
    <property type="entry name" value="Ssirtuin_cat_dom"/>
</dbReference>
<comment type="caution">
    <text evidence="4">Lacks conserved residue(s) required for the propagation of feature annotation.</text>
</comment>
<dbReference type="PANTHER" id="PTHR11085:SF10">
    <property type="entry name" value="NAD-DEPENDENT PROTEIN DEACYLASE SIRTUIN-5, MITOCHONDRIAL-RELATED"/>
    <property type="match status" value="1"/>
</dbReference>
<dbReference type="SUPFAM" id="SSF52467">
    <property type="entry name" value="DHS-like NAD/FAD-binding domain"/>
    <property type="match status" value="1"/>
</dbReference>
<dbReference type="STRING" id="5786.F0Z6Q6"/>
<dbReference type="GeneID" id="10503535"/>
<comment type="similarity">
    <text evidence="1">Belongs to the sirtuin family.</text>
</comment>
<reference evidence="7" key="1">
    <citation type="journal article" date="2011" name="Genome Biol.">
        <title>Comparative genomics of the social amoebae Dictyostelium discoideum and Dictyostelium purpureum.</title>
        <authorList>
            <consortium name="US DOE Joint Genome Institute (JGI-PGF)"/>
            <person name="Sucgang R."/>
            <person name="Kuo A."/>
            <person name="Tian X."/>
            <person name="Salerno W."/>
            <person name="Parikh A."/>
            <person name="Feasley C.L."/>
            <person name="Dalin E."/>
            <person name="Tu H."/>
            <person name="Huang E."/>
            <person name="Barry K."/>
            <person name="Lindquist E."/>
            <person name="Shapiro H."/>
            <person name="Bruce D."/>
            <person name="Schmutz J."/>
            <person name="Salamov A."/>
            <person name="Fey P."/>
            <person name="Gaudet P."/>
            <person name="Anjard C."/>
            <person name="Babu M.M."/>
            <person name="Basu S."/>
            <person name="Bushmanova Y."/>
            <person name="van der Wel H."/>
            <person name="Katoh-Kurasawa M."/>
            <person name="Dinh C."/>
            <person name="Coutinho P.M."/>
            <person name="Saito T."/>
            <person name="Elias M."/>
            <person name="Schaap P."/>
            <person name="Kay R.R."/>
            <person name="Henrissat B."/>
            <person name="Eichinger L."/>
            <person name="Rivero F."/>
            <person name="Putnam N.H."/>
            <person name="West C.M."/>
            <person name="Loomis W.F."/>
            <person name="Chisholm R.L."/>
            <person name="Shaulsky G."/>
            <person name="Strassmann J.E."/>
            <person name="Queller D.C."/>
            <person name="Kuspa A."/>
            <person name="Grigoriev I.V."/>
        </authorList>
    </citation>
    <scope>NUCLEOTIDE SEQUENCE [LARGE SCALE GENOMIC DNA]</scope>
    <source>
        <strain evidence="7">QSDP1</strain>
    </source>
</reference>
<dbReference type="AlphaFoldDB" id="F0Z6Q6"/>
<dbReference type="InterPro" id="IPR026591">
    <property type="entry name" value="Sirtuin_cat_small_dom_sf"/>
</dbReference>
<sequence length="344" mass="39911">MTEDIVFENMRIDDDEVIQEEDLEMKYYLKNKKEFESLAKEMLSGKKVLFITGAGLSISSGISPYRNSKNAIWGSFITTWGTRKKFIEDPQSFYNVFWLRTHEKQEYLDALPNPGHLSITNFVELCNANVITQNVDELHLKAKVPESKLIEIHGRISMYKCITKNCTYEYDETITSIDINDYAIKGSMKGGDLEINPPPCPSCSNPILPQSLLFDEDYNSHSFYRYHEAMDWIEEADIVVFIGTSFSVGITEEVVYQAQTNNKKMYNFNVFKETKVKNMRPIIGPSEITLPLLERQFLYEAQKKIPKRQIWYDNTIKRMVFEAQEEFKEKQALKANSSTGRVRV</sequence>
<dbReference type="Proteomes" id="UP000001064">
    <property type="component" value="Unassembled WGS sequence"/>
</dbReference>
<protein>
    <recommendedName>
        <fullName evidence="5">Deacetylase sirtuin-type domain-containing protein</fullName>
    </recommendedName>
</protein>
<evidence type="ECO:0000259" key="5">
    <source>
        <dbReference type="PROSITE" id="PS50305"/>
    </source>
</evidence>